<dbReference type="RefSeq" id="WP_021130036.1">
    <property type="nucleotide sequence ID" value="NZ_BDJI01000002.1"/>
</dbReference>
<evidence type="ECO:0000313" key="5">
    <source>
        <dbReference type="Proteomes" id="UP000049685"/>
    </source>
</evidence>
<dbReference type="OrthoDB" id="1955310at2"/>
<dbReference type="PATRIC" id="fig|1505.7.peg.1305"/>
<evidence type="ECO:0008006" key="6">
    <source>
        <dbReference type="Google" id="ProtNLM"/>
    </source>
</evidence>
<name>A0A0A8VWB2_PARSO</name>
<gene>
    <name evidence="3" type="ORF">R28058_10341</name>
    <name evidence="2" type="ORF">UMC4404_10641</name>
</gene>
<protein>
    <recommendedName>
        <fullName evidence="6">DUF4064 domain-containing protein</fullName>
    </recommendedName>
</protein>
<feature type="transmembrane region" description="Helical" evidence="1">
    <location>
        <begin position="38"/>
        <end position="67"/>
    </location>
</feature>
<keyword evidence="1" id="KW-1133">Transmembrane helix</keyword>
<accession>A0A0A8VWB2</accession>
<evidence type="ECO:0000313" key="3">
    <source>
        <dbReference type="EMBL" id="CEQ03301.1"/>
    </source>
</evidence>
<dbReference type="Proteomes" id="UP000049127">
    <property type="component" value="Unassembled WGS sequence"/>
</dbReference>
<feature type="transmembrane region" description="Helical" evidence="1">
    <location>
        <begin position="79"/>
        <end position="107"/>
    </location>
</feature>
<sequence length="121" mass="12705">MKKSKMLIASMVLGIIYTLYLVFYFAGAIGGSADAAEAIGASIAATLVIPHMACVAIGAIFSIVAVVTSKPWAGLTSMILYFVSGILFLPYVIFSIVLGVVALCGWLNMKKIIDKQNGAKA</sequence>
<dbReference type="EMBL" id="CDNY01000003">
    <property type="protein sequence ID" value="CEO33084.1"/>
    <property type="molecule type" value="Genomic_DNA"/>
</dbReference>
<dbReference type="Proteomes" id="UP000049685">
    <property type="component" value="Unassembled WGS sequence"/>
</dbReference>
<keyword evidence="1" id="KW-0472">Membrane</keyword>
<dbReference type="EMBL" id="CEKZ01000003">
    <property type="protein sequence ID" value="CEQ03301.1"/>
    <property type="molecule type" value="Genomic_DNA"/>
</dbReference>
<feature type="transmembrane region" description="Helical" evidence="1">
    <location>
        <begin position="6"/>
        <end position="26"/>
    </location>
</feature>
<proteinExistence type="predicted"/>
<dbReference type="AlphaFoldDB" id="A0A0A8VWB2"/>
<evidence type="ECO:0000313" key="4">
    <source>
        <dbReference type="Proteomes" id="UP000049127"/>
    </source>
</evidence>
<evidence type="ECO:0000313" key="2">
    <source>
        <dbReference type="EMBL" id="CEO33084.1"/>
    </source>
</evidence>
<organism evidence="3 4">
    <name type="scientific">Paraclostridium sordellii</name>
    <name type="common">Clostridium sordellii</name>
    <dbReference type="NCBI Taxonomy" id="1505"/>
    <lineage>
        <taxon>Bacteria</taxon>
        <taxon>Bacillati</taxon>
        <taxon>Bacillota</taxon>
        <taxon>Clostridia</taxon>
        <taxon>Peptostreptococcales</taxon>
        <taxon>Peptostreptococcaceae</taxon>
        <taxon>Paraclostridium</taxon>
    </lineage>
</organism>
<reference evidence="4 5" key="1">
    <citation type="submission" date="2015-01" db="EMBL/GenBank/DDBJ databases">
        <authorList>
            <person name="Aslett A.Martin."/>
            <person name="De Silva Nishadi"/>
        </authorList>
    </citation>
    <scope>NUCLEOTIDE SEQUENCE [LARGE SCALE GENOMIC DNA]</scope>
    <source>
        <strain evidence="3 4">R28058</strain>
        <strain evidence="5">UMC4404</strain>
    </source>
</reference>
<keyword evidence="1" id="KW-0812">Transmembrane</keyword>
<reference evidence="2" key="2">
    <citation type="submission" date="2015-01" db="EMBL/GenBank/DDBJ databases">
        <authorList>
            <person name="Aslett M.A."/>
            <person name="De Silva N."/>
        </authorList>
    </citation>
    <scope>NUCLEOTIDE SEQUENCE</scope>
    <source>
        <strain evidence="2">UMC4404</strain>
    </source>
</reference>
<evidence type="ECO:0000256" key="1">
    <source>
        <dbReference type="SAM" id="Phobius"/>
    </source>
</evidence>